<dbReference type="Pfam" id="PF13715">
    <property type="entry name" value="CarbopepD_reg_2"/>
    <property type="match status" value="1"/>
</dbReference>
<name>A0A4Q5LLP8_9SPHI</name>
<reference evidence="2 3" key="1">
    <citation type="submission" date="2019-02" db="EMBL/GenBank/DDBJ databases">
        <title>Bacterial novel species Mucilaginibacter sp. 17JY9-4 isolated from soil.</title>
        <authorList>
            <person name="Jung H.-Y."/>
        </authorList>
    </citation>
    <scope>NUCLEOTIDE SEQUENCE [LARGE SCALE GENOMIC DNA]</scope>
    <source>
        <strain evidence="2 3">17JY9-4</strain>
    </source>
</reference>
<proteinExistence type="predicted"/>
<keyword evidence="3" id="KW-1185">Reference proteome</keyword>
<dbReference type="OrthoDB" id="1223654at2"/>
<gene>
    <name evidence="2" type="ORF">EWM62_07945</name>
</gene>
<dbReference type="GO" id="GO:0004180">
    <property type="term" value="F:carboxypeptidase activity"/>
    <property type="evidence" value="ECO:0007669"/>
    <property type="project" value="UniProtKB-KW"/>
</dbReference>
<sequence length="382" mass="44313">MKYLCLLLFLLPLYCFAQLTIKGKVINTVDGKPIPDASVFLNNATIGTKSADNGTFTLYRLSPGQYDLVVSVIGYETYREIIMVNGAMIIPDIKMLPKTMMMKEVVIGGKDPKRARKLRMFKEQFLGRALFWRDCKILNPEILKLTFSKREHILTASTDDFLEIENNALGYKLKYLLNNFVLDEDALNMKYEGFALFEEIEGTAEQKDKWEANRNRVYYGSPTHFLRAILADKADSDFVVRPFCIKFVERVTSDHKRRLITQTGDSTSYLIPRYDTLHVANYIYKTDKRGVYAINYPVDLDVFYYPPGVMHFYNLNLAYGNHRQIGSIDFIDKNVFFDLNGTILNPTGAFFRYSWGITRIAELLPIDYWPPLREPKRKEVRH</sequence>
<accession>A0A4Q5LLP8</accession>
<dbReference type="InterPro" id="IPR008969">
    <property type="entry name" value="CarboxyPept-like_regulatory"/>
</dbReference>
<evidence type="ECO:0000256" key="1">
    <source>
        <dbReference type="SAM" id="SignalP"/>
    </source>
</evidence>
<dbReference type="SUPFAM" id="SSF49464">
    <property type="entry name" value="Carboxypeptidase regulatory domain-like"/>
    <property type="match status" value="1"/>
</dbReference>
<dbReference type="Proteomes" id="UP000293331">
    <property type="component" value="Unassembled WGS sequence"/>
</dbReference>
<dbReference type="Gene3D" id="2.60.40.1120">
    <property type="entry name" value="Carboxypeptidase-like, regulatory domain"/>
    <property type="match status" value="1"/>
</dbReference>
<feature type="chain" id="PRO_5020764421" evidence="1">
    <location>
        <begin position="18"/>
        <end position="382"/>
    </location>
</feature>
<keyword evidence="2" id="KW-0378">Hydrolase</keyword>
<dbReference type="RefSeq" id="WP_129876136.1">
    <property type="nucleotide sequence ID" value="NZ_SEWG01000003.1"/>
</dbReference>
<organism evidence="2 3">
    <name type="scientific">Mucilaginibacter terrigena</name>
    <dbReference type="NCBI Taxonomy" id="2492395"/>
    <lineage>
        <taxon>Bacteria</taxon>
        <taxon>Pseudomonadati</taxon>
        <taxon>Bacteroidota</taxon>
        <taxon>Sphingobacteriia</taxon>
        <taxon>Sphingobacteriales</taxon>
        <taxon>Sphingobacteriaceae</taxon>
        <taxon>Mucilaginibacter</taxon>
    </lineage>
</organism>
<keyword evidence="2" id="KW-0121">Carboxypeptidase</keyword>
<comment type="caution">
    <text evidence="2">The sequence shown here is derived from an EMBL/GenBank/DDBJ whole genome shotgun (WGS) entry which is preliminary data.</text>
</comment>
<dbReference type="EMBL" id="SEWG01000003">
    <property type="protein sequence ID" value="RYU90576.1"/>
    <property type="molecule type" value="Genomic_DNA"/>
</dbReference>
<feature type="signal peptide" evidence="1">
    <location>
        <begin position="1"/>
        <end position="17"/>
    </location>
</feature>
<keyword evidence="1" id="KW-0732">Signal</keyword>
<dbReference type="AlphaFoldDB" id="A0A4Q5LLP8"/>
<protein>
    <submittedName>
        <fullName evidence="2">Carboxypeptidase-like regulatory domain-containing protein</fullName>
    </submittedName>
</protein>
<evidence type="ECO:0000313" key="3">
    <source>
        <dbReference type="Proteomes" id="UP000293331"/>
    </source>
</evidence>
<keyword evidence="2" id="KW-0645">Protease</keyword>
<evidence type="ECO:0000313" key="2">
    <source>
        <dbReference type="EMBL" id="RYU90576.1"/>
    </source>
</evidence>